<evidence type="ECO:0000313" key="1">
    <source>
        <dbReference type="EMBL" id="GAF96583.1"/>
    </source>
</evidence>
<dbReference type="EMBL" id="BARS01017321">
    <property type="protein sequence ID" value="GAF96583.1"/>
    <property type="molecule type" value="Genomic_DNA"/>
</dbReference>
<dbReference type="InterPro" id="IPR027417">
    <property type="entry name" value="P-loop_NTPase"/>
</dbReference>
<proteinExistence type="predicted"/>
<dbReference type="Pfam" id="PF03237">
    <property type="entry name" value="Terminase_6N"/>
    <property type="match status" value="1"/>
</dbReference>
<dbReference type="Gene3D" id="3.40.50.300">
    <property type="entry name" value="P-loop containing nucleotide triphosphate hydrolases"/>
    <property type="match status" value="1"/>
</dbReference>
<dbReference type="AlphaFoldDB" id="X0TSP6"/>
<protein>
    <submittedName>
        <fullName evidence="1">Uncharacterized protein</fullName>
    </submittedName>
</protein>
<accession>X0TSP6</accession>
<sequence length="265" mass="29812">MVSVNLREGTEKGDPWFHVEGGSLRYEPNSGQIPFHDAAMITKFRGLFGGTGSGKTLAGIVEDCRWCLKFPGIVGYIFEPTYKMIDRIVIPTLNNLFGIPFWNNPAIAAFNRGRMNIQFYNGSTLWLVSLDDPEQAEGGNLDFAHADEARLVKPEAKWETAWRVIMRRLRGSAGQKYPVGAWVTTTPNQPGSALYNFFENPKTRSPVADVFRLHLDDNIHLSPEFREGIKRDHSGSLYKRFVEGLFAGDVAATFTFDYAEHVAKF</sequence>
<gene>
    <name evidence="1" type="ORF">S01H1_28346</name>
</gene>
<name>X0TSP6_9ZZZZ</name>
<reference evidence="1" key="1">
    <citation type="journal article" date="2014" name="Front. Microbiol.">
        <title>High frequency of phylogenetically diverse reductive dehalogenase-homologous genes in deep subseafloor sedimentary metagenomes.</title>
        <authorList>
            <person name="Kawai M."/>
            <person name="Futagami T."/>
            <person name="Toyoda A."/>
            <person name="Takaki Y."/>
            <person name="Nishi S."/>
            <person name="Hori S."/>
            <person name="Arai W."/>
            <person name="Tsubouchi T."/>
            <person name="Morono Y."/>
            <person name="Uchiyama I."/>
            <person name="Ito T."/>
            <person name="Fujiyama A."/>
            <person name="Inagaki F."/>
            <person name="Takami H."/>
        </authorList>
    </citation>
    <scope>NUCLEOTIDE SEQUENCE</scope>
    <source>
        <strain evidence="1">Expedition CK06-06</strain>
    </source>
</reference>
<feature type="non-terminal residue" evidence="1">
    <location>
        <position position="265"/>
    </location>
</feature>
<comment type="caution">
    <text evidence="1">The sequence shown here is derived from an EMBL/GenBank/DDBJ whole genome shotgun (WGS) entry which is preliminary data.</text>
</comment>
<organism evidence="1">
    <name type="scientific">marine sediment metagenome</name>
    <dbReference type="NCBI Taxonomy" id="412755"/>
    <lineage>
        <taxon>unclassified sequences</taxon>
        <taxon>metagenomes</taxon>
        <taxon>ecological metagenomes</taxon>
    </lineage>
</organism>